<feature type="transmembrane region" description="Helical" evidence="2">
    <location>
        <begin position="56"/>
        <end position="80"/>
    </location>
</feature>
<dbReference type="EMBL" id="JBDKXB010000022">
    <property type="protein sequence ID" value="MEY6433493.1"/>
    <property type="molecule type" value="Genomic_DNA"/>
</dbReference>
<evidence type="ECO:0000256" key="1">
    <source>
        <dbReference type="SAM" id="MobiDB-lite"/>
    </source>
</evidence>
<keyword evidence="2" id="KW-1133">Transmembrane helix</keyword>
<name>A0ABV4BJ28_9GAMM</name>
<accession>A0ABV4BJ28</accession>
<comment type="caution">
    <text evidence="4">The sequence shown here is derived from an EMBL/GenBank/DDBJ whole genome shotgun (WGS) entry which is preliminary data.</text>
</comment>
<evidence type="ECO:0000313" key="5">
    <source>
        <dbReference type="Proteomes" id="UP001564408"/>
    </source>
</evidence>
<reference evidence="4 5" key="1">
    <citation type="submission" date="2024-05" db="EMBL/GenBank/DDBJ databases">
        <title>Genome Sequence and Characterization of the New Strain Purple Sulfur Bacterium of Genus Thioalkalicoccus.</title>
        <authorList>
            <person name="Bryantseva I.A."/>
            <person name="Kyndt J.A."/>
            <person name="Imhoff J.F."/>
        </authorList>
    </citation>
    <scope>NUCLEOTIDE SEQUENCE [LARGE SCALE GENOMIC DNA]</scope>
    <source>
        <strain evidence="4 5">Um2</strain>
    </source>
</reference>
<keyword evidence="5" id="KW-1185">Reference proteome</keyword>
<keyword evidence="2" id="KW-0472">Membrane</keyword>
<evidence type="ECO:0000256" key="2">
    <source>
        <dbReference type="SAM" id="Phobius"/>
    </source>
</evidence>
<dbReference type="Proteomes" id="UP001564408">
    <property type="component" value="Unassembled WGS sequence"/>
</dbReference>
<dbReference type="InterPro" id="IPR025642">
    <property type="entry name" value="DUF4342"/>
</dbReference>
<gene>
    <name evidence="4" type="ORF">ABC977_13890</name>
</gene>
<proteinExistence type="predicted"/>
<organism evidence="4 5">
    <name type="scientific">Thioalkalicoccus limnaeus</name>
    <dbReference type="NCBI Taxonomy" id="120681"/>
    <lineage>
        <taxon>Bacteria</taxon>
        <taxon>Pseudomonadati</taxon>
        <taxon>Pseudomonadota</taxon>
        <taxon>Gammaproteobacteria</taxon>
        <taxon>Chromatiales</taxon>
        <taxon>Chromatiaceae</taxon>
        <taxon>Thioalkalicoccus</taxon>
    </lineage>
</organism>
<sequence>MSNENPRNRIVEEITVSGHELVDKVKQLIAEGNVRRLIVRKPNGEELIEIPLNAGIAVGGLMTVMAPVLAALGAMAALVANFRVEIVRRTPDEPPKEIPERLDEHDPR</sequence>
<keyword evidence="2" id="KW-0812">Transmembrane</keyword>
<evidence type="ECO:0000259" key="3">
    <source>
        <dbReference type="Pfam" id="PF14242"/>
    </source>
</evidence>
<feature type="domain" description="DUF4342" evidence="3">
    <location>
        <begin position="9"/>
        <end position="88"/>
    </location>
</feature>
<feature type="region of interest" description="Disordered" evidence="1">
    <location>
        <begin position="89"/>
        <end position="108"/>
    </location>
</feature>
<dbReference type="Pfam" id="PF14242">
    <property type="entry name" value="DUF4342"/>
    <property type="match status" value="1"/>
</dbReference>
<dbReference type="RefSeq" id="WP_369667876.1">
    <property type="nucleotide sequence ID" value="NZ_JBDKXB010000022.1"/>
</dbReference>
<protein>
    <submittedName>
        <fullName evidence="4">DUF4342 domain-containing protein</fullName>
    </submittedName>
</protein>
<evidence type="ECO:0000313" key="4">
    <source>
        <dbReference type="EMBL" id="MEY6433493.1"/>
    </source>
</evidence>